<sequence>MDDQTIFAQTLNEYRAKSDPEKVASVYAFVDLDGDGQNELLMGDQSNRGGYYISGVYMLFKKKQIAPLGISYAASGGGVRKAVLVYQDGYVYTEEGSAANPIFHGRLIKIVGDHYIIVKEEDFSLENEKAEEKFGLNQYAPLNTDTIQWQVL</sequence>
<protein>
    <submittedName>
        <fullName evidence="1">Uncharacterized protein</fullName>
    </submittedName>
</protein>
<evidence type="ECO:0000313" key="2">
    <source>
        <dbReference type="Proteomes" id="UP000588071"/>
    </source>
</evidence>
<organism evidence="1 2">
    <name type="scientific">Enterococcus cecorum</name>
    <dbReference type="NCBI Taxonomy" id="44008"/>
    <lineage>
        <taxon>Bacteria</taxon>
        <taxon>Bacillati</taxon>
        <taxon>Bacillota</taxon>
        <taxon>Bacilli</taxon>
        <taxon>Lactobacillales</taxon>
        <taxon>Enterococcaceae</taxon>
        <taxon>Enterococcus</taxon>
    </lineage>
</organism>
<dbReference type="Proteomes" id="UP000588071">
    <property type="component" value="Unassembled WGS sequence"/>
</dbReference>
<dbReference type="EMBL" id="JABAFV010000005">
    <property type="protein sequence ID" value="NME49545.1"/>
    <property type="molecule type" value="Genomic_DNA"/>
</dbReference>
<comment type="caution">
    <text evidence="1">The sequence shown here is derived from an EMBL/GenBank/DDBJ whole genome shotgun (WGS) entry which is preliminary data.</text>
</comment>
<dbReference type="RefSeq" id="WP_168930679.1">
    <property type="nucleotide sequence ID" value="NZ_JABAFV010000005.1"/>
</dbReference>
<gene>
    <name evidence="1" type="ORF">HF857_04645</name>
</gene>
<accession>A0A7X9RIX9</accession>
<reference evidence="1 2" key="1">
    <citation type="submission" date="2020-04" db="EMBL/GenBank/DDBJ databases">
        <authorList>
            <person name="Hitch T.C.A."/>
            <person name="Wylensek D."/>
            <person name="Clavel T."/>
        </authorList>
    </citation>
    <scope>NUCLEOTIDE SEQUENCE [LARGE SCALE GENOMIC DNA]</scope>
    <source>
        <strain evidence="1 2">WCA-380-WT-3C</strain>
    </source>
</reference>
<name>A0A7X9RIX9_9ENTE</name>
<proteinExistence type="predicted"/>
<evidence type="ECO:0000313" key="1">
    <source>
        <dbReference type="EMBL" id="NME49545.1"/>
    </source>
</evidence>
<dbReference type="AlphaFoldDB" id="A0A7X9RIX9"/>